<dbReference type="KEGG" id="vg:77954582"/>
<dbReference type="GeneID" id="77954582"/>
<evidence type="ECO:0000313" key="3">
    <source>
        <dbReference type="Proteomes" id="UP001200740"/>
    </source>
</evidence>
<evidence type="ECO:0000313" key="2">
    <source>
        <dbReference type="EMBL" id="UJQ86796.1"/>
    </source>
</evidence>
<feature type="region of interest" description="Disordered" evidence="1">
    <location>
        <begin position="1"/>
        <end position="29"/>
    </location>
</feature>
<gene>
    <name evidence="2" type="primary">6</name>
    <name evidence="2" type="ORF">SEA_REEDO_6</name>
</gene>
<reference evidence="2" key="1">
    <citation type="submission" date="2021-11" db="EMBL/GenBank/DDBJ databases">
        <authorList>
            <person name="Furlong K.P."/>
            <person name="Elkbouli M."/>
            <person name="Barwitzki K."/>
            <person name="Hastings E.M."/>
            <person name="Saal A.P."/>
            <person name="Sandouka T."/>
            <person name="Tran A."/>
            <person name="Tremblay V."/>
            <person name="Williams E.C."/>
            <person name="Giles L.L."/>
            <person name="McCarthy L."/>
            <person name="Wheaton K.A."/>
            <person name="Chan K."/>
            <person name="Rudner A.D."/>
            <person name="Beyer A.R."/>
            <person name="Chong R.A."/>
            <person name="Edgington N.P."/>
            <person name="Freise A.C."/>
            <person name="Garcia Costas A.M."/>
            <person name="Gibb B.P."/>
            <person name="Klyczek K.K."/>
            <person name="Swerdlow S.J."/>
            <person name="Garlena R.A."/>
            <person name="Russell D.A."/>
            <person name="Jacobs-Sera D."/>
            <person name="Hatfull G.F."/>
        </authorList>
    </citation>
    <scope>NUCLEOTIDE SEQUENCE</scope>
</reference>
<dbReference type="EMBL" id="OL455896">
    <property type="protein sequence ID" value="UJQ86796.1"/>
    <property type="molecule type" value="Genomic_DNA"/>
</dbReference>
<dbReference type="Proteomes" id="UP001200740">
    <property type="component" value="Segment"/>
</dbReference>
<organism evidence="2 3">
    <name type="scientific">Arthrobacter phage Reedo</name>
    <dbReference type="NCBI Taxonomy" id="2910755"/>
    <lineage>
        <taxon>Viruses</taxon>
        <taxon>Duplodnaviria</taxon>
        <taxon>Heunggongvirae</taxon>
        <taxon>Uroviricota</taxon>
        <taxon>Caudoviricetes</taxon>
        <taxon>Casidaviridae</taxon>
        <taxon>Manhattanvirus</taxon>
        <taxon>Manhattanvirus reedo</taxon>
    </lineage>
</organism>
<feature type="region of interest" description="Disordered" evidence="1">
    <location>
        <begin position="53"/>
        <end position="72"/>
    </location>
</feature>
<name>A0AA49BN40_9CAUD</name>
<keyword evidence="3" id="KW-1185">Reference proteome</keyword>
<accession>A0AA49BN40</accession>
<dbReference type="RefSeq" id="YP_010678189.1">
    <property type="nucleotide sequence ID" value="NC_071032.1"/>
</dbReference>
<feature type="region of interest" description="Disordered" evidence="1">
    <location>
        <begin position="129"/>
        <end position="183"/>
    </location>
</feature>
<sequence>MADTENTQTTEQNAEGQKPEAADNPWGDDFDAAKAWRLVTNLREELKAVKGERDTLKTQKQAEESEGQSELQKLQNRLAELEKGAKEKEREIALQKVLRKHPELEDIADLLTGETEEELFQKAERLASLGKAKKDGEQEDNGGGNAEEQELPGMPKPNLKPGHSGGDESASFDPVAIAKAARR</sequence>
<protein>
    <submittedName>
        <fullName evidence="2">Scaffolding protein</fullName>
    </submittedName>
</protein>
<feature type="compositionally biased region" description="Basic and acidic residues" evidence="1">
    <location>
        <begin position="53"/>
        <end position="63"/>
    </location>
</feature>
<evidence type="ECO:0000256" key="1">
    <source>
        <dbReference type="SAM" id="MobiDB-lite"/>
    </source>
</evidence>
<feature type="compositionally biased region" description="Low complexity" evidence="1">
    <location>
        <begin position="1"/>
        <end position="13"/>
    </location>
</feature>
<proteinExistence type="predicted"/>